<proteinExistence type="predicted"/>
<dbReference type="Proteomes" id="UP001059617">
    <property type="component" value="Chromosome"/>
</dbReference>
<keyword evidence="1" id="KW-1133">Transmembrane helix</keyword>
<evidence type="ECO:0008006" key="4">
    <source>
        <dbReference type="Google" id="ProtNLM"/>
    </source>
</evidence>
<evidence type="ECO:0000313" key="3">
    <source>
        <dbReference type="Proteomes" id="UP001059617"/>
    </source>
</evidence>
<evidence type="ECO:0000313" key="2">
    <source>
        <dbReference type="EMBL" id="UWP80812.1"/>
    </source>
</evidence>
<keyword evidence="3" id="KW-1185">Reference proteome</keyword>
<protein>
    <recommendedName>
        <fullName evidence="4">DUF3592 domain-containing protein</fullName>
    </recommendedName>
</protein>
<keyword evidence="1" id="KW-0472">Membrane</keyword>
<name>A0ABY5VST8_9ACTN</name>
<feature type="transmembrane region" description="Helical" evidence="1">
    <location>
        <begin position="12"/>
        <end position="33"/>
    </location>
</feature>
<accession>A0ABY5VST8</accession>
<feature type="transmembrane region" description="Helical" evidence="1">
    <location>
        <begin position="116"/>
        <end position="136"/>
    </location>
</feature>
<evidence type="ECO:0000256" key="1">
    <source>
        <dbReference type="SAM" id="Phobius"/>
    </source>
</evidence>
<reference evidence="2" key="1">
    <citation type="submission" date="2021-04" db="EMBL/GenBank/DDBJ databases">
        <authorList>
            <person name="Hartkoorn R.C."/>
            <person name="Beaudoing E."/>
            <person name="Hot D."/>
        </authorList>
    </citation>
    <scope>NUCLEOTIDE SEQUENCE</scope>
    <source>
        <strain evidence="2">NRRL B-16292</strain>
    </source>
</reference>
<organism evidence="2 3">
    <name type="scientific">Dactylosporangium fulvum</name>
    <dbReference type="NCBI Taxonomy" id="53359"/>
    <lineage>
        <taxon>Bacteria</taxon>
        <taxon>Bacillati</taxon>
        <taxon>Actinomycetota</taxon>
        <taxon>Actinomycetes</taxon>
        <taxon>Micromonosporales</taxon>
        <taxon>Micromonosporaceae</taxon>
        <taxon>Dactylosporangium</taxon>
    </lineage>
</organism>
<gene>
    <name evidence="2" type="ORF">Dfulv_37600</name>
</gene>
<reference evidence="2" key="2">
    <citation type="submission" date="2022-09" db="EMBL/GenBank/DDBJ databases">
        <title>Biosynthetic gene clusters of Dactylosporangioum fulvum.</title>
        <authorList>
            <person name="Caradec T."/>
        </authorList>
    </citation>
    <scope>NUCLEOTIDE SEQUENCE</scope>
    <source>
        <strain evidence="2">NRRL B-16292</strain>
    </source>
</reference>
<dbReference type="RefSeq" id="WP_259858574.1">
    <property type="nucleotide sequence ID" value="NZ_BAAAST010000094.1"/>
</dbReference>
<keyword evidence="1" id="KW-0812">Transmembrane</keyword>
<dbReference type="EMBL" id="CP073720">
    <property type="protein sequence ID" value="UWP80812.1"/>
    <property type="molecule type" value="Genomic_DNA"/>
</dbReference>
<sequence length="145" mass="16202">MRSRWYRMDRRSARSLTLVVAILWTGGWMLGFWRAVDDSRGATVDAEVVAITTNAPGRRVYDVRFVTETGLTCESRVDSGSNPKPREIHVGGRSRVHYSASDPCSGLLLRETTSPAPWPGVILLLVPIVVCLVVVWRLRPRKVGQ</sequence>